<keyword evidence="2" id="KW-1185">Reference proteome</keyword>
<proteinExistence type="predicted"/>
<evidence type="ECO:0000313" key="2">
    <source>
        <dbReference type="Proteomes" id="UP000324550"/>
    </source>
</evidence>
<dbReference type="NCBIfam" id="TIGR04131">
    <property type="entry name" value="Bac_Flav_CTERM"/>
    <property type="match status" value="1"/>
</dbReference>
<gene>
    <name evidence="1" type="ORF">FVF61_09795</name>
</gene>
<sequence length="599" mass="67192">MTSNNSFSQEIALFQQFNGRYDYLAIGNTLNPSENNIERDYCDILPESQAELLLPTNTSIVAAYLYWAGSGVGDQEVSLNGNTIFADNTYLVEYNDSTYGILPYFSCYTDITDLITTNGNTSYTLSNLDISETLANNIGYCGNRTNFAGWCIYVVYEDINLPLNQINLFQGLDIINRNVREKNIILDNVNVLDNVGAKIGFLAWEGDSLLNYGESLLINDNIISNPPLNPANNAFNGTNTFTNSNNFYNGDLDFYNIQDNIAIGDTTVEIKLTTGDYDVNGNLQADLIIINNIITVLNSQLPDATVLINNINLECANRQITIDYTVNNINSTEFLPTNTPIAFYANNELVGTSQTVNQIEIGSSENGQINIIIPDNLPNNLEITVVVDDLGNGIGIITELNELNNEAFQDIQLLEIEINPLQPMNNCDEGFNMAYFDLTLQLDTIDTNGEPTSFYVSLEDLQNDANEILNPSHFQNSEVPQTIFLKVNNQPCYDIYYFDLVVENCPPHIPEVFTPNNDGYNDWFNIQGLYNIFENHKLLIYNRYGTLIFEGDNDNPWYGKANKGINNTGKTLPVGTYFYVLNLNDSNYKTLTGWVYLNL</sequence>
<dbReference type="InterPro" id="IPR026341">
    <property type="entry name" value="T9SS_type_B"/>
</dbReference>
<dbReference type="EMBL" id="VSFC01000050">
    <property type="protein sequence ID" value="TYA53905.1"/>
    <property type="molecule type" value="Genomic_DNA"/>
</dbReference>
<dbReference type="OrthoDB" id="1140688at2"/>
<organism evidence="1 2">
    <name type="scientific">Formosa maritima</name>
    <dbReference type="NCBI Taxonomy" id="2592046"/>
    <lineage>
        <taxon>Bacteria</taxon>
        <taxon>Pseudomonadati</taxon>
        <taxon>Bacteroidota</taxon>
        <taxon>Flavobacteriia</taxon>
        <taxon>Flavobacteriales</taxon>
        <taxon>Flavobacteriaceae</taxon>
        <taxon>Formosa</taxon>
    </lineage>
</organism>
<dbReference type="AlphaFoldDB" id="A0A5D0G4W7"/>
<dbReference type="Proteomes" id="UP000324550">
    <property type="component" value="Unassembled WGS sequence"/>
</dbReference>
<comment type="caution">
    <text evidence="1">The sequence shown here is derived from an EMBL/GenBank/DDBJ whole genome shotgun (WGS) entry which is preliminary data.</text>
</comment>
<accession>A0A5D0G4W7</accession>
<dbReference type="Pfam" id="PF13585">
    <property type="entry name" value="CHU_C"/>
    <property type="match status" value="1"/>
</dbReference>
<name>A0A5D0G4W7_9FLAO</name>
<protein>
    <submittedName>
        <fullName evidence="1">T9SS type B sorting domain-containing protein</fullName>
    </submittedName>
</protein>
<reference evidence="1 2" key="1">
    <citation type="submission" date="2019-08" db="EMBL/GenBank/DDBJ databases">
        <title>Formosa sediminis sp. nov., isolated from marine sediment.</title>
        <authorList>
            <person name="Cao W.R."/>
        </authorList>
    </citation>
    <scope>NUCLEOTIDE SEQUENCE [LARGE SCALE GENOMIC DNA]</scope>
    <source>
        <strain evidence="1 2">1494</strain>
    </source>
</reference>
<evidence type="ECO:0000313" key="1">
    <source>
        <dbReference type="EMBL" id="TYA53905.1"/>
    </source>
</evidence>